<keyword evidence="1" id="KW-0802">TPR repeat</keyword>
<dbReference type="STRING" id="1121429.SAMN02745133_00011"/>
<dbReference type="InterPro" id="IPR001173">
    <property type="entry name" value="Glyco_trans_2-like"/>
</dbReference>
<dbReference type="SUPFAM" id="SSF48452">
    <property type="entry name" value="TPR-like"/>
    <property type="match status" value="1"/>
</dbReference>
<name>A0A1M4S8N0_9FIRM</name>
<dbReference type="RefSeq" id="WP_073233804.1">
    <property type="nucleotide sequence ID" value="NZ_FQUY01000001.1"/>
</dbReference>
<dbReference type="EMBL" id="FQUY01000001">
    <property type="protein sequence ID" value="SHE28542.1"/>
    <property type="molecule type" value="Genomic_DNA"/>
</dbReference>
<dbReference type="Pfam" id="PF13432">
    <property type="entry name" value="TPR_16"/>
    <property type="match status" value="1"/>
</dbReference>
<evidence type="ECO:0000313" key="3">
    <source>
        <dbReference type="EMBL" id="SHE28542.1"/>
    </source>
</evidence>
<dbReference type="PANTHER" id="PTHR43630:SF2">
    <property type="entry name" value="GLYCOSYLTRANSFERASE"/>
    <property type="match status" value="1"/>
</dbReference>
<evidence type="ECO:0000259" key="2">
    <source>
        <dbReference type="Pfam" id="PF00535"/>
    </source>
</evidence>
<dbReference type="PANTHER" id="PTHR43630">
    <property type="entry name" value="POLY-BETA-1,6-N-ACETYL-D-GLUCOSAMINE SYNTHASE"/>
    <property type="match status" value="1"/>
</dbReference>
<dbReference type="Gene3D" id="3.90.550.10">
    <property type="entry name" value="Spore Coat Polysaccharide Biosynthesis Protein SpsA, Chain A"/>
    <property type="match status" value="2"/>
</dbReference>
<keyword evidence="3" id="KW-0808">Transferase</keyword>
<proteinExistence type="predicted"/>
<dbReference type="GO" id="GO:0016740">
    <property type="term" value="F:transferase activity"/>
    <property type="evidence" value="ECO:0007669"/>
    <property type="project" value="UniProtKB-KW"/>
</dbReference>
<dbReference type="PROSITE" id="PS50005">
    <property type="entry name" value="TPR"/>
    <property type="match status" value="1"/>
</dbReference>
<dbReference type="Gene3D" id="1.25.40.10">
    <property type="entry name" value="Tetratricopeptide repeat domain"/>
    <property type="match status" value="2"/>
</dbReference>
<feature type="domain" description="Glycosyltransferase 2-like" evidence="2">
    <location>
        <begin position="6"/>
        <end position="151"/>
    </location>
</feature>
<evidence type="ECO:0000313" key="4">
    <source>
        <dbReference type="Proteomes" id="UP000184148"/>
    </source>
</evidence>
<accession>A0A1M4S8N0</accession>
<dbReference type="InterPro" id="IPR019734">
    <property type="entry name" value="TPR_rpt"/>
</dbReference>
<dbReference type="CDD" id="cd02511">
    <property type="entry name" value="Beta4Glucosyltransferase"/>
    <property type="match status" value="2"/>
</dbReference>
<organism evidence="3 4">
    <name type="scientific">Desulforamulus putei DSM 12395</name>
    <dbReference type="NCBI Taxonomy" id="1121429"/>
    <lineage>
        <taxon>Bacteria</taxon>
        <taxon>Bacillati</taxon>
        <taxon>Bacillota</taxon>
        <taxon>Clostridia</taxon>
        <taxon>Eubacteriales</taxon>
        <taxon>Peptococcaceae</taxon>
        <taxon>Desulforamulus</taxon>
    </lineage>
</organism>
<dbReference type="AlphaFoldDB" id="A0A1M4S8N0"/>
<dbReference type="OrthoDB" id="9815923at2"/>
<dbReference type="InterPro" id="IPR029044">
    <property type="entry name" value="Nucleotide-diphossugar_trans"/>
</dbReference>
<gene>
    <name evidence="3" type="ORF">SAMN02745133_00011</name>
</gene>
<dbReference type="Pfam" id="PF13181">
    <property type="entry name" value="TPR_8"/>
    <property type="match status" value="1"/>
</dbReference>
<reference evidence="4" key="1">
    <citation type="submission" date="2016-11" db="EMBL/GenBank/DDBJ databases">
        <authorList>
            <person name="Varghese N."/>
            <person name="Submissions S."/>
        </authorList>
    </citation>
    <scope>NUCLEOTIDE SEQUENCE [LARGE SCALE GENOMIC DNA]</scope>
    <source>
        <strain evidence="4">DSM 12395</strain>
    </source>
</reference>
<dbReference type="Proteomes" id="UP000184148">
    <property type="component" value="Unassembled WGS sequence"/>
</dbReference>
<sequence length="794" mass="90935">MPVNISLCMIAKNESDFIGNCLKSALPYVNQIIVVDTGSTDQTPEIARNLGAEVYFYNWNNDFSAARNHSLEKATGDWILFLDCDEEIDPNLGHHLLEAVQSKDYDAYYLDVRNLLGGDHEVTFQSIRLFRNLPQFRFKGKIHEQISDSIFTHSGSGRIGRLNVTLLHHGYNPERVNIPSKIVRNVGLLEESRKDQNCQDGFYLYNVGIEYIRQGQYQKALENFIEALKVTNPNSGYAPPLVNKLLVCLIELGRYRDALEQLAYFQSVYPDYSDLFLLQAACHIRCGRFSLAADSIEKFLKTPDRNPRYPVEGKIFSQSPKQLLTQIKPFLLQKAKQFQLSVCILAKNEEKNIARCLRSVGEIADKILLIVTECSDNTLNIAYQMGANLYRLNWSDSFAKLRNFALRNASGDWVLFLNGDEEINSADLAALVEGLNNSTFIGYKIRQRTFYDAVNRDNYRDQAVCRLIRNEQDLCYKSRIMEDIDHSIVEKHGDMSLSYLPVTVFHYGPHVKSELKQEVFRRNVFLLAKDVRERGKNPVLQQEMGFQFYNSGKYKAALVQFQAAHNLYGTNIPANLFCGIIKCLFKLKKYNEILPLANKAIDLYPDYTDLHYYHGFSFLKLGFLRSARECFEKCLQLGDAPWEKYDTCSGVGSFLPHCRLAEIHLQQGNIDKSLEHYRSAVQIIGGADMAIPPLTNIFLSQFQPERLLEFLKENNLDNVRNLCTAAVVANKKKCLLASLELWQMAIEKLITTKDYEQYPAIAAAMFQTLSYIYAEAIQHNPGDEQLQNIREFFK</sequence>
<dbReference type="SMART" id="SM00028">
    <property type="entry name" value="TPR"/>
    <property type="match status" value="6"/>
</dbReference>
<dbReference type="SUPFAM" id="SSF53448">
    <property type="entry name" value="Nucleotide-diphospho-sugar transferases"/>
    <property type="match status" value="2"/>
</dbReference>
<keyword evidence="4" id="KW-1185">Reference proteome</keyword>
<feature type="domain" description="Glycosyltransferase 2-like" evidence="2">
    <location>
        <begin position="341"/>
        <end position="483"/>
    </location>
</feature>
<evidence type="ECO:0000256" key="1">
    <source>
        <dbReference type="PROSITE-ProRule" id="PRU00339"/>
    </source>
</evidence>
<feature type="repeat" description="TPR" evidence="1">
    <location>
        <begin position="201"/>
        <end position="234"/>
    </location>
</feature>
<dbReference type="Pfam" id="PF00535">
    <property type="entry name" value="Glycos_transf_2"/>
    <property type="match status" value="2"/>
</dbReference>
<dbReference type="InterPro" id="IPR011990">
    <property type="entry name" value="TPR-like_helical_dom_sf"/>
</dbReference>
<protein>
    <submittedName>
        <fullName evidence="3">Glycosyltransferase involved in cell wall bisynthesis</fullName>
    </submittedName>
</protein>